<feature type="domain" description="Enoyl reductase (ER)" evidence="8">
    <location>
        <begin position="15"/>
        <end position="350"/>
    </location>
</feature>
<dbReference type="InterPro" id="IPR011032">
    <property type="entry name" value="GroES-like_sf"/>
</dbReference>
<evidence type="ECO:0000313" key="10">
    <source>
        <dbReference type="Proteomes" id="UP000233524"/>
    </source>
</evidence>
<dbReference type="CDD" id="cd08297">
    <property type="entry name" value="CAD3"/>
    <property type="match status" value="1"/>
</dbReference>
<dbReference type="Gene3D" id="3.40.50.720">
    <property type="entry name" value="NAD(P)-binding Rossmann-like Domain"/>
    <property type="match status" value="1"/>
</dbReference>
<comment type="caution">
    <text evidence="9">The sequence shown here is derived from an EMBL/GenBank/DDBJ whole genome shotgun (WGS) entry which is preliminary data.</text>
</comment>
<comment type="similarity">
    <text evidence="2 7">Belongs to the zinc-containing alcohol dehydrogenase family.</text>
</comment>
<dbReference type="SMART" id="SM00829">
    <property type="entry name" value="PKS_ER"/>
    <property type="match status" value="1"/>
</dbReference>
<keyword evidence="10" id="KW-1185">Reference proteome</keyword>
<dbReference type="Gene3D" id="3.90.180.10">
    <property type="entry name" value="Medium-chain alcohol dehydrogenases, catalytic domain"/>
    <property type="match status" value="1"/>
</dbReference>
<evidence type="ECO:0000256" key="6">
    <source>
        <dbReference type="ARBA" id="ARBA00023027"/>
    </source>
</evidence>
<dbReference type="InterPro" id="IPR013154">
    <property type="entry name" value="ADH-like_N"/>
</dbReference>
<keyword evidence="6" id="KW-0520">NAD</keyword>
<evidence type="ECO:0000256" key="4">
    <source>
        <dbReference type="ARBA" id="ARBA00022833"/>
    </source>
</evidence>
<dbReference type="Proteomes" id="UP000233524">
    <property type="component" value="Unassembled WGS sequence"/>
</dbReference>
<dbReference type="Pfam" id="PF00107">
    <property type="entry name" value="ADH_zinc_N"/>
    <property type="match status" value="1"/>
</dbReference>
<dbReference type="EMBL" id="NLAX01000004">
    <property type="protein sequence ID" value="PKS12298.1"/>
    <property type="molecule type" value="Genomic_DNA"/>
</dbReference>
<dbReference type="VEuPathDB" id="FungiDB:jhhlp_001598"/>
<proteinExistence type="inferred from homology"/>
<dbReference type="PANTHER" id="PTHR42940">
    <property type="entry name" value="ALCOHOL DEHYDROGENASE 1-RELATED"/>
    <property type="match status" value="1"/>
</dbReference>
<organism evidence="9 10">
    <name type="scientific">Lomentospora prolificans</name>
    <dbReference type="NCBI Taxonomy" id="41688"/>
    <lineage>
        <taxon>Eukaryota</taxon>
        <taxon>Fungi</taxon>
        <taxon>Dikarya</taxon>
        <taxon>Ascomycota</taxon>
        <taxon>Pezizomycotina</taxon>
        <taxon>Sordariomycetes</taxon>
        <taxon>Hypocreomycetidae</taxon>
        <taxon>Microascales</taxon>
        <taxon>Microascaceae</taxon>
        <taxon>Lomentospora</taxon>
    </lineage>
</organism>
<dbReference type="STRING" id="41688.A0A2N3NIQ4"/>
<keyword evidence="3 7" id="KW-0479">Metal-binding</keyword>
<gene>
    <name evidence="9" type="ORF">jhhlp_001598</name>
</gene>
<evidence type="ECO:0000256" key="5">
    <source>
        <dbReference type="ARBA" id="ARBA00023002"/>
    </source>
</evidence>
<dbReference type="Pfam" id="PF08240">
    <property type="entry name" value="ADH_N"/>
    <property type="match status" value="1"/>
</dbReference>
<dbReference type="InterPro" id="IPR036291">
    <property type="entry name" value="NAD(P)-bd_dom_sf"/>
</dbReference>
<accession>A0A2N3NIQ4</accession>
<evidence type="ECO:0000256" key="2">
    <source>
        <dbReference type="ARBA" id="ARBA00008072"/>
    </source>
</evidence>
<evidence type="ECO:0000259" key="8">
    <source>
        <dbReference type="SMART" id="SM00829"/>
    </source>
</evidence>
<dbReference type="GO" id="GO:0004022">
    <property type="term" value="F:alcohol dehydrogenase (NAD+) activity"/>
    <property type="evidence" value="ECO:0007669"/>
    <property type="project" value="TreeGrafter"/>
</dbReference>
<dbReference type="SUPFAM" id="SSF51735">
    <property type="entry name" value="NAD(P)-binding Rossmann-fold domains"/>
    <property type="match status" value="1"/>
</dbReference>
<reference evidence="9 10" key="1">
    <citation type="journal article" date="2017" name="G3 (Bethesda)">
        <title>First Draft Genome Sequence of the Pathogenic Fungus Lomentospora prolificans (Formerly Scedosporium prolificans).</title>
        <authorList>
            <person name="Luo R."/>
            <person name="Zimin A."/>
            <person name="Workman R."/>
            <person name="Fan Y."/>
            <person name="Pertea G."/>
            <person name="Grossman N."/>
            <person name="Wear M.P."/>
            <person name="Jia B."/>
            <person name="Miller H."/>
            <person name="Casadevall A."/>
            <person name="Timp W."/>
            <person name="Zhang S.X."/>
            <person name="Salzberg S.L."/>
        </authorList>
    </citation>
    <scope>NUCLEOTIDE SEQUENCE [LARGE SCALE GENOMIC DNA]</scope>
    <source>
        <strain evidence="9 10">JHH-5317</strain>
    </source>
</reference>
<dbReference type="InterPro" id="IPR002328">
    <property type="entry name" value="ADH_Zn_CS"/>
</dbReference>
<name>A0A2N3NIQ4_9PEZI</name>
<dbReference type="FunFam" id="3.40.50.720:FF:000039">
    <property type="entry name" value="Alcohol dehydrogenase AdhP"/>
    <property type="match status" value="1"/>
</dbReference>
<dbReference type="GO" id="GO:0005737">
    <property type="term" value="C:cytoplasm"/>
    <property type="evidence" value="ECO:0007669"/>
    <property type="project" value="TreeGrafter"/>
</dbReference>
<sequence length="352" mass="38349">MSVLPPTSKVILSKGTHELVVNDRPTPQPTGSQILVRIEATGVCATDLHLIRRSVPYLQPKVDICGHEGVGRIVQLGPDVEGWKIGERVAHRWIYRWCGQCESCQDGNEQFCDRRELSGKDVDGCWAEYTLVDSKYLLRMPEDLDPVLAAPVLCGGTTVYRALRTADLSPGQWVAIVGAGGGLGHFGVQYAKAKGLRVLAIDGGKEKENLCRSLGADAVVDYLETKEATIKDITEEINKITNGGAHGVLVTSSSARAYEQAITYVRKRGVIVCIGITPQKMTFPVGPEYFVAKAVRLTGTSTGTVQDTKEALEYVRRGQVKPITIEKKLEDIPACIDSLEKGDAVGRYVVRL</sequence>
<dbReference type="PROSITE" id="PS00059">
    <property type="entry name" value="ADH_ZINC"/>
    <property type="match status" value="1"/>
</dbReference>
<dbReference type="InterPro" id="IPR013149">
    <property type="entry name" value="ADH-like_C"/>
</dbReference>
<evidence type="ECO:0000256" key="7">
    <source>
        <dbReference type="RuleBase" id="RU361277"/>
    </source>
</evidence>
<evidence type="ECO:0000313" key="9">
    <source>
        <dbReference type="EMBL" id="PKS12298.1"/>
    </source>
</evidence>
<protein>
    <recommendedName>
        <fullName evidence="8">Enoyl reductase (ER) domain-containing protein</fullName>
    </recommendedName>
</protein>
<keyword evidence="4 7" id="KW-0862">Zinc</keyword>
<dbReference type="SUPFAM" id="SSF50129">
    <property type="entry name" value="GroES-like"/>
    <property type="match status" value="1"/>
</dbReference>
<dbReference type="OrthoDB" id="1879366at2759"/>
<dbReference type="PANTHER" id="PTHR42940:SF2">
    <property type="entry name" value="DEHYDROGENASE FAMILY OXIDOREDUCTASE, PUTATIVE (JCVI)-RELATED"/>
    <property type="match status" value="1"/>
</dbReference>
<comment type="cofactor">
    <cofactor evidence="1 7">
        <name>Zn(2+)</name>
        <dbReference type="ChEBI" id="CHEBI:29105"/>
    </cofactor>
</comment>
<dbReference type="InParanoid" id="A0A2N3NIQ4"/>
<evidence type="ECO:0000256" key="1">
    <source>
        <dbReference type="ARBA" id="ARBA00001947"/>
    </source>
</evidence>
<dbReference type="GO" id="GO:0008270">
    <property type="term" value="F:zinc ion binding"/>
    <property type="evidence" value="ECO:0007669"/>
    <property type="project" value="InterPro"/>
</dbReference>
<dbReference type="AlphaFoldDB" id="A0A2N3NIQ4"/>
<dbReference type="InterPro" id="IPR020843">
    <property type="entry name" value="ER"/>
</dbReference>
<evidence type="ECO:0000256" key="3">
    <source>
        <dbReference type="ARBA" id="ARBA00022723"/>
    </source>
</evidence>
<keyword evidence="5" id="KW-0560">Oxidoreductase</keyword>